<sequence length="58" mass="6719">MATPNRLDYIAPKVDVMIIELDYSIAAGSVKVDVYPTSDQDMQHVWEDSIEDQQEVYW</sequence>
<organism evidence="1 2">
    <name type="scientific">Sphingobacterium corticis</name>
    <dbReference type="NCBI Taxonomy" id="1812823"/>
    <lineage>
        <taxon>Bacteria</taxon>
        <taxon>Pseudomonadati</taxon>
        <taxon>Bacteroidota</taxon>
        <taxon>Sphingobacteriia</taxon>
        <taxon>Sphingobacteriales</taxon>
        <taxon>Sphingobacteriaceae</taxon>
        <taxon>Sphingobacterium</taxon>
    </lineage>
</organism>
<evidence type="ECO:0000313" key="2">
    <source>
        <dbReference type="Proteomes" id="UP001597393"/>
    </source>
</evidence>
<proteinExistence type="predicted"/>
<name>A0ABW5NGR4_9SPHI</name>
<accession>A0ABW5NGR4</accession>
<dbReference type="EMBL" id="JBHUMA010000004">
    <property type="protein sequence ID" value="MFD2598336.1"/>
    <property type="molecule type" value="Genomic_DNA"/>
</dbReference>
<comment type="caution">
    <text evidence="1">The sequence shown here is derived from an EMBL/GenBank/DDBJ whole genome shotgun (WGS) entry which is preliminary data.</text>
</comment>
<dbReference type="RefSeq" id="WP_380868149.1">
    <property type="nucleotide sequence ID" value="NZ_JBHUMA010000004.1"/>
</dbReference>
<dbReference type="Proteomes" id="UP001597393">
    <property type="component" value="Unassembled WGS sequence"/>
</dbReference>
<keyword evidence="2" id="KW-1185">Reference proteome</keyword>
<reference evidence="2" key="1">
    <citation type="journal article" date="2019" name="Int. J. Syst. Evol. Microbiol.">
        <title>The Global Catalogue of Microorganisms (GCM) 10K type strain sequencing project: providing services to taxonomists for standard genome sequencing and annotation.</title>
        <authorList>
            <consortium name="The Broad Institute Genomics Platform"/>
            <consortium name="The Broad Institute Genome Sequencing Center for Infectious Disease"/>
            <person name="Wu L."/>
            <person name="Ma J."/>
        </authorList>
    </citation>
    <scope>NUCLEOTIDE SEQUENCE [LARGE SCALE GENOMIC DNA]</scope>
    <source>
        <strain evidence="2">KCTC 42248</strain>
    </source>
</reference>
<evidence type="ECO:0000313" key="1">
    <source>
        <dbReference type="EMBL" id="MFD2598336.1"/>
    </source>
</evidence>
<gene>
    <name evidence="1" type="ORF">ACFSQ3_05170</name>
</gene>
<protein>
    <submittedName>
        <fullName evidence="1">Uncharacterized protein</fullName>
    </submittedName>
</protein>